<accession>F0F500</accession>
<comment type="caution">
    <text evidence="1">The sequence shown here is derived from an EMBL/GenBank/DDBJ whole genome shotgun (WGS) entry which is preliminary data.</text>
</comment>
<sequence length="39" mass="4579">MVLFNELFQTVRLSKWYLHFDTPSFSVSFDIPGDIAIIM</sequence>
<proteinExistence type="predicted"/>
<dbReference type="AlphaFoldDB" id="F0F500"/>
<protein>
    <submittedName>
        <fullName evidence="1">Uncharacterized protein</fullName>
    </submittedName>
</protein>
<evidence type="ECO:0000313" key="2">
    <source>
        <dbReference type="Proteomes" id="UP000005697"/>
    </source>
</evidence>
<dbReference type="HOGENOM" id="CLU_3314709_0_0_10"/>
<name>F0F500_9BACT</name>
<reference evidence="1 2" key="1">
    <citation type="submission" date="2011-01" db="EMBL/GenBank/DDBJ databases">
        <authorList>
            <person name="Muzny D."/>
            <person name="Qin X."/>
            <person name="Deng J."/>
            <person name="Jiang H."/>
            <person name="Liu Y."/>
            <person name="Qu J."/>
            <person name="Song X.-Z."/>
            <person name="Zhang L."/>
            <person name="Thornton R."/>
            <person name="Coyle M."/>
            <person name="Francisco L."/>
            <person name="Jackson L."/>
            <person name="Javaid M."/>
            <person name="Korchina V."/>
            <person name="Kovar C."/>
            <person name="Mata R."/>
            <person name="Mathew T."/>
            <person name="Ngo R."/>
            <person name="Nguyen L."/>
            <person name="Nguyen N."/>
            <person name="Okwuonu G."/>
            <person name="Ongeri F."/>
            <person name="Pham C."/>
            <person name="Simmons D."/>
            <person name="Wilczek-Boney K."/>
            <person name="Hale W."/>
            <person name="Jakkamsetti A."/>
            <person name="Pham P."/>
            <person name="Ruth R."/>
            <person name="San Lucas F."/>
            <person name="Warren J."/>
            <person name="Zhang J."/>
            <person name="Zhao Z."/>
            <person name="Zhou C."/>
            <person name="Zhu D."/>
            <person name="Lee S."/>
            <person name="Bess C."/>
            <person name="Blankenburg K."/>
            <person name="Forbes L."/>
            <person name="Fu Q."/>
            <person name="Gubbala S."/>
            <person name="Hirani K."/>
            <person name="Jayaseelan J.C."/>
            <person name="Lara F."/>
            <person name="Munidasa M."/>
            <person name="Palculict T."/>
            <person name="Patil S."/>
            <person name="Pu L.-L."/>
            <person name="Saada N."/>
            <person name="Tang L."/>
            <person name="Weissenberger G."/>
            <person name="Zhu Y."/>
            <person name="Hemphill L."/>
            <person name="Shang Y."/>
            <person name="Youmans B."/>
            <person name="Ayvaz T."/>
            <person name="Ross M."/>
            <person name="Santibanez J."/>
            <person name="Aqrawi P."/>
            <person name="Gross S."/>
            <person name="Joshi V."/>
            <person name="Fowler G."/>
            <person name="Nazareth L."/>
            <person name="Reid J."/>
            <person name="Worley K."/>
            <person name="Petrosino J."/>
            <person name="Highlander S."/>
            <person name="Gibbs R."/>
        </authorList>
    </citation>
    <scope>NUCLEOTIDE SEQUENCE [LARGE SCALE GENOMIC DNA]</scope>
    <source>
        <strain evidence="1 2">DSM 16608</strain>
    </source>
</reference>
<evidence type="ECO:0000313" key="1">
    <source>
        <dbReference type="EMBL" id="EGC20762.1"/>
    </source>
</evidence>
<dbReference type="Proteomes" id="UP000005697">
    <property type="component" value="Unassembled WGS sequence"/>
</dbReference>
<dbReference type="EMBL" id="AEWX01000009">
    <property type="protein sequence ID" value="EGC20762.1"/>
    <property type="molecule type" value="Genomic_DNA"/>
</dbReference>
<keyword evidence="2" id="KW-1185">Reference proteome</keyword>
<organism evidence="1 2">
    <name type="scientific">Prevotella multiformis DSM 16608</name>
    <dbReference type="NCBI Taxonomy" id="888743"/>
    <lineage>
        <taxon>Bacteria</taxon>
        <taxon>Pseudomonadati</taxon>
        <taxon>Bacteroidota</taxon>
        <taxon>Bacteroidia</taxon>
        <taxon>Bacteroidales</taxon>
        <taxon>Prevotellaceae</taxon>
        <taxon>Prevotella</taxon>
    </lineage>
</organism>
<gene>
    <name evidence="1" type="ORF">HMPREF9141_0666</name>
</gene>